<gene>
    <name evidence="3" type="ORF">DGYR_LOCUS6746</name>
</gene>
<feature type="chain" id="PRO_5029726346" evidence="2">
    <location>
        <begin position="20"/>
        <end position="1877"/>
    </location>
</feature>
<keyword evidence="4" id="KW-1185">Reference proteome</keyword>
<accession>A0A7I8VQ43</accession>
<organism evidence="3 4">
    <name type="scientific">Dimorphilus gyrociliatus</name>
    <dbReference type="NCBI Taxonomy" id="2664684"/>
    <lineage>
        <taxon>Eukaryota</taxon>
        <taxon>Metazoa</taxon>
        <taxon>Spiralia</taxon>
        <taxon>Lophotrochozoa</taxon>
        <taxon>Annelida</taxon>
        <taxon>Polychaeta</taxon>
        <taxon>Polychaeta incertae sedis</taxon>
        <taxon>Dinophilidae</taxon>
        <taxon>Dimorphilus</taxon>
    </lineage>
</organism>
<comment type="caution">
    <text evidence="3">The sequence shown here is derived from an EMBL/GenBank/DDBJ whole genome shotgun (WGS) entry which is preliminary data.</text>
</comment>
<evidence type="ECO:0000313" key="3">
    <source>
        <dbReference type="EMBL" id="CAD5118355.1"/>
    </source>
</evidence>
<dbReference type="Proteomes" id="UP000549394">
    <property type="component" value="Unassembled WGS sequence"/>
</dbReference>
<feature type="signal peptide" evidence="2">
    <location>
        <begin position="1"/>
        <end position="19"/>
    </location>
</feature>
<dbReference type="EMBL" id="CAJFCJ010000008">
    <property type="protein sequence ID" value="CAD5118355.1"/>
    <property type="molecule type" value="Genomic_DNA"/>
</dbReference>
<protein>
    <submittedName>
        <fullName evidence="3">DgyrCDS7064</fullName>
    </submittedName>
</protein>
<dbReference type="PANTHER" id="PTHR33562">
    <property type="entry name" value="ATILLA, ISOFORM B-RELATED-RELATED"/>
    <property type="match status" value="1"/>
</dbReference>
<dbReference type="OrthoDB" id="6496929at2759"/>
<sequence length="1877" mass="208291">MKLLLNLVVFVVLLKNLNCQNTCFHCEWQKDIPNDDPRCGWGSDFNVPEEPSDNSVQENCQKCGIAFTKKDGEVQEVIRMCINELESWEHPQNNCVREPLYGGERLFCFCEGGYCNKNDDNIDLECPPNLALTGPEEDASKANEISCYNCNWKEGETGPNYDPNCGWGSDFKLNASHVSPGCGSCGIHRVFNDSRVVAVSRICYGPLIGKNYWQNHVPSCTEQKIAGGDNKFCYCNTENCNDEQSDSLPNACTNPTIPPTDPPLPTYDCYRCDWHMEIPSDERCRYGDDFTVPNKTGDSGVAGGCLKCGLSLTYRDEEVFEVVRICLGKAELGDEKWAYPNNTCSAEPLQGGKREFCVCEGNFCNEKKETLPNVCDDHPTQSPPLAIKNEPKALAKCFSCNWKIGDIGDVRCKLGNDFAVPDNEATTDCGTCYLGIVKKGDQVVEVQRACLGLAGSYNKWQNHATACAKQPLFGGEEEHCYCNTDICNKNNTDIQSACDPIPIQPPVTYNCFSCSWSSVPGGLNDDRCGWGPGFNVPQSPNDPSVFKDCLKCGLSVTFKGGEAYDITRFCATDLGDNWEYPHNKCSYDVLKGGKDEYCFCEGNYCNENNINIPSVCATPFVAPDFPLISTSKSQENLISCFECFWKRGNNQSPYDGRCGNDFTVPDGEAKTECGVCHLSTTYRGSTIEEIHRTCIRDIDGESEWREHLPGCSIQLIDGGRHEFCYCDSNLCNKEKGNIPDMCDVEVPTVPPPPTYSCFQCVWNDNPDSLIDPRCGYGSGFTITNNTADGAVLNNCFQCVLMVTFRGSQAVDIVRGCVQELESDWERHENNCGFDPLKGGKHQYCFCEGDFCNHHDAYIPNVCDTPFSPPEAPLVLRSTTKAAVKCYECFWKRGEVNAPFEPRCGYGPEFNMTESEAKDNCGMCHVAVVLRNNFPEVIQRTCLSDLSEKNKWQEHIPSCSEQPLRGAVNKFCYCDTDFCNVLPTNLPDACNVTIPTIPPKMTYNCFACSWSNSPDGLHDSRCGWGGDFSVPESINDASVEKDCLKCGFQITYRGQDAVDITRYCITEFAEDWLVYENTCSHDPLKGGKHEFCFCEGSYCNRNDQNISSVCDSQTSYDPVPLLVESEVNIKCYECFWKRGQTNAPYDPNCGYGSDFNMDISSAKDNCGVCRLEMTKRSTIEEIRRTCIRDIVGLNEWRENVASCSVQPTNGGAYENCHCTQDHCNEKKDGIPDACDVQPPTQPPPVTYSCFQCSWSSDGNGLHNPDCGWGENFKIPALDSHPAVEKNCIKCGLLITFKGDEPDSINRACLTDSSEDWSNLDTQCSYDLLSGGRNEYCFCDSSFCNINNTNIRQYCDSPREFPQSIDFTNESPKAGVSCHQCFWKRGVSSPPYDPKCGYGVDFQSDPENIKYNCGLCQIAITYVGNAVETVSRTCVNDITGSNEWREPIEHCSEQPVISGKNSKSCFCESNLCNEKTDGIPHVCSLPKPTSPPVVSGKTCFHCSWSEDGITTTDSRCGYGSAFSVPKDVNDRSVVENCLQCTHFVTYHYDKPVSVDRFCVQGLDDWEMYDTKCVYDPLLGGRHEYCYCKDDFCNEKEEDIPNVCDAVHTPQQSPFVQEKASVNCFECFWKRGESNPPFDTRCGWGSGFTVPDSDAVSNCDTCHLNVIFKNGEPEQIYRTCVTDPRGNRAWQAHVPACSDMTYSQGNEKFCHCKDNLCNRDITNVPNACSIPEVPATQAPTTTKRTTQTTKATTKQTTVTVPTTTATTKHTTQTTKAITKQTTQTTKATTKQTTQTTEAATKQTTVTIPITTATTKHTTQTTKAITKQTTQTTKATTKQTTQTTKATTKQTTVTVPTTGGGATTSASFLFLSISMVLAYLV</sequence>
<keyword evidence="1 2" id="KW-0732">Signal</keyword>
<dbReference type="InterPro" id="IPR050975">
    <property type="entry name" value="Sleep_regulator"/>
</dbReference>
<evidence type="ECO:0000256" key="2">
    <source>
        <dbReference type="SAM" id="SignalP"/>
    </source>
</evidence>
<proteinExistence type="predicted"/>
<name>A0A7I8VQ43_9ANNE</name>
<evidence type="ECO:0000313" key="4">
    <source>
        <dbReference type="Proteomes" id="UP000549394"/>
    </source>
</evidence>
<reference evidence="3 4" key="1">
    <citation type="submission" date="2020-08" db="EMBL/GenBank/DDBJ databases">
        <authorList>
            <person name="Hejnol A."/>
        </authorList>
    </citation>
    <scope>NUCLEOTIDE SEQUENCE [LARGE SCALE GENOMIC DNA]</scope>
</reference>
<evidence type="ECO:0000256" key="1">
    <source>
        <dbReference type="ARBA" id="ARBA00022729"/>
    </source>
</evidence>